<sequence>MKFPSKHSQVCLKFKRLKPGNVVRIHLHGTSVQVTFRQYDSATGIVIAAISDGSLVKFKCCDVNKVEKNPTQNWLLEGRAE</sequence>
<gene>
    <name evidence="1" type="ORF">QYB97_03905</name>
</gene>
<evidence type="ECO:0000313" key="2">
    <source>
        <dbReference type="Proteomes" id="UP001172721"/>
    </source>
</evidence>
<evidence type="ECO:0000313" key="1">
    <source>
        <dbReference type="EMBL" id="MDN4523601.1"/>
    </source>
</evidence>
<reference evidence="1" key="1">
    <citation type="submission" date="2023-07" db="EMBL/GenBank/DDBJ databases">
        <title>Fictibacillus sp. isolated from freshwater pond.</title>
        <authorList>
            <person name="Kirdat K."/>
            <person name="Bhat A."/>
            <person name="Mourya A."/>
            <person name="Yadav A."/>
        </authorList>
    </citation>
    <scope>NUCLEOTIDE SEQUENCE</scope>
    <source>
        <strain evidence="1">NE201</strain>
    </source>
</reference>
<dbReference type="RefSeq" id="WP_301164620.1">
    <property type="nucleotide sequence ID" value="NZ_JAUHTR010000001.1"/>
</dbReference>
<protein>
    <submittedName>
        <fullName evidence="1">Uncharacterized protein</fullName>
    </submittedName>
</protein>
<dbReference type="EMBL" id="JAUHTR010000001">
    <property type="protein sequence ID" value="MDN4523601.1"/>
    <property type="molecule type" value="Genomic_DNA"/>
</dbReference>
<keyword evidence="2" id="KW-1185">Reference proteome</keyword>
<proteinExistence type="predicted"/>
<accession>A0ABT8HS70</accession>
<dbReference type="Proteomes" id="UP001172721">
    <property type="component" value="Unassembled WGS sequence"/>
</dbReference>
<organism evidence="1 2">
    <name type="scientific">Fictibacillus fluitans</name>
    <dbReference type="NCBI Taxonomy" id="3058422"/>
    <lineage>
        <taxon>Bacteria</taxon>
        <taxon>Bacillati</taxon>
        <taxon>Bacillota</taxon>
        <taxon>Bacilli</taxon>
        <taxon>Bacillales</taxon>
        <taxon>Fictibacillaceae</taxon>
        <taxon>Fictibacillus</taxon>
    </lineage>
</organism>
<name>A0ABT8HS70_9BACL</name>
<comment type="caution">
    <text evidence="1">The sequence shown here is derived from an EMBL/GenBank/DDBJ whole genome shotgun (WGS) entry which is preliminary data.</text>
</comment>